<evidence type="ECO:0000313" key="8">
    <source>
        <dbReference type="Proteomes" id="UP000765509"/>
    </source>
</evidence>
<dbReference type="InterPro" id="IPR013087">
    <property type="entry name" value="Znf_C2H2_type"/>
</dbReference>
<organism evidence="7 8">
    <name type="scientific">Austropuccinia psidii MF-1</name>
    <dbReference type="NCBI Taxonomy" id="1389203"/>
    <lineage>
        <taxon>Eukaryota</taxon>
        <taxon>Fungi</taxon>
        <taxon>Dikarya</taxon>
        <taxon>Basidiomycota</taxon>
        <taxon>Pucciniomycotina</taxon>
        <taxon>Pucciniomycetes</taxon>
        <taxon>Pucciniales</taxon>
        <taxon>Sphaerophragmiaceae</taxon>
        <taxon>Austropuccinia</taxon>
    </lineage>
</organism>
<dbReference type="InterPro" id="IPR003604">
    <property type="entry name" value="Matrin/U1-like-C_Znf_C2H2"/>
</dbReference>
<dbReference type="GO" id="GO:0005681">
    <property type="term" value="C:spliceosomal complex"/>
    <property type="evidence" value="ECO:0007669"/>
    <property type="project" value="InterPro"/>
</dbReference>
<dbReference type="Proteomes" id="UP000765509">
    <property type="component" value="Unassembled WGS sequence"/>
</dbReference>
<keyword evidence="2" id="KW-0863">Zinc-finger</keyword>
<dbReference type="EMBL" id="AVOT02024040">
    <property type="protein sequence ID" value="MBW0514471.1"/>
    <property type="molecule type" value="Genomic_DNA"/>
</dbReference>
<feature type="compositionally biased region" description="Basic and acidic residues" evidence="5">
    <location>
        <begin position="80"/>
        <end position="97"/>
    </location>
</feature>
<protein>
    <recommendedName>
        <fullName evidence="6">C2H2-type domain-containing protein</fullName>
    </recommendedName>
</protein>
<gene>
    <name evidence="7" type="ORF">O181_054186</name>
</gene>
<dbReference type="GO" id="GO:0046540">
    <property type="term" value="C:U4/U6 x U5 tri-snRNP complex"/>
    <property type="evidence" value="ECO:0007669"/>
    <property type="project" value="TreeGrafter"/>
</dbReference>
<keyword evidence="4" id="KW-0539">Nucleus</keyword>
<accession>A0A9Q3E212</accession>
<proteinExistence type="predicted"/>
<dbReference type="GO" id="GO:0003676">
    <property type="term" value="F:nucleic acid binding"/>
    <property type="evidence" value="ECO:0007669"/>
    <property type="project" value="InterPro"/>
</dbReference>
<dbReference type="PANTHER" id="PTHR45986">
    <property type="entry name" value="ZINC FINGER MATRIN-TYPE PROTEIN 2"/>
    <property type="match status" value="1"/>
</dbReference>
<keyword evidence="8" id="KW-1185">Reference proteome</keyword>
<reference evidence="7" key="1">
    <citation type="submission" date="2021-03" db="EMBL/GenBank/DDBJ databases">
        <title>Draft genome sequence of rust myrtle Austropuccinia psidii MF-1, a brazilian biotype.</title>
        <authorList>
            <person name="Quecine M.C."/>
            <person name="Pachon D.M.R."/>
            <person name="Bonatelli M.L."/>
            <person name="Correr F.H."/>
            <person name="Franceschini L.M."/>
            <person name="Leite T.F."/>
            <person name="Margarido G.R.A."/>
            <person name="Almeida C.A."/>
            <person name="Ferrarezi J.A."/>
            <person name="Labate C.A."/>
        </authorList>
    </citation>
    <scope>NUCLEOTIDE SEQUENCE</scope>
    <source>
        <strain evidence="7">MF-1</strain>
    </source>
</reference>
<dbReference type="SUPFAM" id="SSF57667">
    <property type="entry name" value="beta-beta-alpha zinc fingers"/>
    <property type="match status" value="1"/>
</dbReference>
<dbReference type="InterPro" id="IPR040107">
    <property type="entry name" value="Snu23"/>
</dbReference>
<evidence type="ECO:0000256" key="4">
    <source>
        <dbReference type="ARBA" id="ARBA00023242"/>
    </source>
</evidence>
<comment type="caution">
    <text evidence="7">The sequence shown here is derived from an EMBL/GenBank/DDBJ whole genome shotgun (WGS) entry which is preliminary data.</text>
</comment>
<evidence type="ECO:0000256" key="1">
    <source>
        <dbReference type="ARBA" id="ARBA00022723"/>
    </source>
</evidence>
<feature type="domain" description="C2H2-type" evidence="6">
    <location>
        <begin position="153"/>
        <end position="175"/>
    </location>
</feature>
<dbReference type="AlphaFoldDB" id="A0A9Q3E212"/>
<dbReference type="GO" id="GO:0000398">
    <property type="term" value="P:mRNA splicing, via spliceosome"/>
    <property type="evidence" value="ECO:0007669"/>
    <property type="project" value="InterPro"/>
</dbReference>
<evidence type="ECO:0000256" key="2">
    <source>
        <dbReference type="ARBA" id="ARBA00022771"/>
    </source>
</evidence>
<evidence type="ECO:0000313" key="7">
    <source>
        <dbReference type="EMBL" id="MBW0514471.1"/>
    </source>
</evidence>
<dbReference type="PROSITE" id="PS00028">
    <property type="entry name" value="ZINC_FINGER_C2H2_1"/>
    <property type="match status" value="1"/>
</dbReference>
<dbReference type="PANTHER" id="PTHR45986:SF1">
    <property type="entry name" value="ZINC FINGER MATRIN-TYPE PROTEIN 2"/>
    <property type="match status" value="1"/>
</dbReference>
<keyword evidence="3" id="KW-0862">Zinc</keyword>
<feature type="region of interest" description="Disordered" evidence="5">
    <location>
        <begin position="225"/>
        <end position="247"/>
    </location>
</feature>
<evidence type="ECO:0000256" key="3">
    <source>
        <dbReference type="ARBA" id="ARBA00022833"/>
    </source>
</evidence>
<dbReference type="InterPro" id="IPR036236">
    <property type="entry name" value="Znf_C2H2_sf"/>
</dbReference>
<evidence type="ECO:0000259" key="6">
    <source>
        <dbReference type="PROSITE" id="PS00028"/>
    </source>
</evidence>
<feature type="region of interest" description="Disordered" evidence="5">
    <location>
        <begin position="80"/>
        <end position="105"/>
    </location>
</feature>
<dbReference type="SMART" id="SM00451">
    <property type="entry name" value="ZnF_U1"/>
    <property type="match status" value="1"/>
</dbReference>
<sequence>MRHNYAIQTASAHCALCILTYDIHSGRARTVAEAAHSFWARTTSVIDRNNMSNNPKASAYGTPAAGTDFRKTWDKAEYEAKAKQRDEEERERMKEADAAMQKGKKPRRRFVELPKPTELMKQRDVPLDLDKNQNKTMIVQGSLRGPGAPGFYCDVCSKTLKDSSSYLDHLNSRFHLRQLGQKTQVAKSTLEQVRQRIAQLREETKQQTTSKQYDFTRRLKEIKEAEESEREAKRQKKLQDREKKAAAKPLDGVYQPAGIAEEGQGQDEEMARLLGFSEILTLGLADECASYHLTSISIRSAKHRSHSILVEHVIVLD</sequence>
<dbReference type="Pfam" id="PF12874">
    <property type="entry name" value="zf-met"/>
    <property type="match status" value="1"/>
</dbReference>
<dbReference type="OrthoDB" id="30343at2759"/>
<evidence type="ECO:0000256" key="5">
    <source>
        <dbReference type="SAM" id="MobiDB-lite"/>
    </source>
</evidence>
<name>A0A9Q3E212_9BASI</name>
<dbReference type="GO" id="GO:0008270">
    <property type="term" value="F:zinc ion binding"/>
    <property type="evidence" value="ECO:0007669"/>
    <property type="project" value="UniProtKB-KW"/>
</dbReference>
<keyword evidence="1" id="KW-0479">Metal-binding</keyword>